<dbReference type="AlphaFoldDB" id="A0A418JL63"/>
<evidence type="ECO:0000256" key="1">
    <source>
        <dbReference type="SAM" id="Coils"/>
    </source>
</evidence>
<proteinExistence type="predicted"/>
<feature type="coiled-coil region" evidence="1">
    <location>
        <begin position="1"/>
        <end position="28"/>
    </location>
</feature>
<accession>A0A418JL63</accession>
<organism evidence="2 3">
    <name type="scientific">Staphylococcus hyicus</name>
    <dbReference type="NCBI Taxonomy" id="1284"/>
    <lineage>
        <taxon>Bacteria</taxon>
        <taxon>Bacillati</taxon>
        <taxon>Bacillota</taxon>
        <taxon>Bacilli</taxon>
        <taxon>Bacillales</taxon>
        <taxon>Staphylococcaceae</taxon>
        <taxon>Staphylococcus</taxon>
    </lineage>
</organism>
<dbReference type="RefSeq" id="WP_119635135.1">
    <property type="nucleotide sequence ID" value="NZ_CP103964.1"/>
</dbReference>
<dbReference type="EMBL" id="QXVO01000005">
    <property type="protein sequence ID" value="RIO47148.1"/>
    <property type="molecule type" value="Genomic_DNA"/>
</dbReference>
<name>A0A418JL63_STAHY</name>
<comment type="caution">
    <text evidence="2">The sequence shown here is derived from an EMBL/GenBank/DDBJ whole genome shotgun (WGS) entry which is preliminary data.</text>
</comment>
<evidence type="ECO:0000313" key="3">
    <source>
        <dbReference type="Proteomes" id="UP000285625"/>
    </source>
</evidence>
<evidence type="ECO:0000313" key="2">
    <source>
        <dbReference type="EMBL" id="RIO47148.1"/>
    </source>
</evidence>
<keyword evidence="1" id="KW-0175">Coiled coil</keyword>
<protein>
    <submittedName>
        <fullName evidence="2">Uncharacterized protein</fullName>
    </submittedName>
</protein>
<sequence>MKSETRIIDELKKEIQREDKVLKSISFEVRASEVTMFFEYNEPSSTDKDPHYMKHGHDPEFLDIETFENIKAQLPSLNVNYTERRDEFM</sequence>
<dbReference type="Proteomes" id="UP000285625">
    <property type="component" value="Unassembled WGS sequence"/>
</dbReference>
<gene>
    <name evidence="2" type="ORF">BUZ57_02605</name>
</gene>
<reference evidence="2 3" key="1">
    <citation type="journal article" date="2016" name="Front. Microbiol.">
        <title>Comprehensive Phylogenetic Analysis of Bovine Non-aureus Staphylococci Species Based on Whole-Genome Sequencing.</title>
        <authorList>
            <person name="Naushad S."/>
            <person name="Barkema H.W."/>
            <person name="Luby C."/>
            <person name="Condas L.A."/>
            <person name="Nobrega D.B."/>
            <person name="Carson D.A."/>
            <person name="De Buck J."/>
        </authorList>
    </citation>
    <scope>NUCLEOTIDE SEQUENCE [LARGE SCALE GENOMIC DNA]</scope>
    <source>
        <strain evidence="2 3">SNUC 5959</strain>
    </source>
</reference>